<keyword evidence="2" id="KW-0732">Signal</keyword>
<dbReference type="EMBL" id="SEYY01013379">
    <property type="protein sequence ID" value="KAB7500614.1"/>
    <property type="molecule type" value="Genomic_DNA"/>
</dbReference>
<evidence type="ECO:0000256" key="2">
    <source>
        <dbReference type="SAM" id="SignalP"/>
    </source>
</evidence>
<name>A0A5N5T2A3_9CRUS</name>
<comment type="caution">
    <text evidence="3">The sequence shown here is derived from an EMBL/GenBank/DDBJ whole genome shotgun (WGS) entry which is preliminary data.</text>
</comment>
<feature type="signal peptide" evidence="2">
    <location>
        <begin position="1"/>
        <end position="25"/>
    </location>
</feature>
<accession>A0A5N5T2A3</accession>
<reference evidence="3 4" key="1">
    <citation type="journal article" date="2019" name="PLoS Biol.">
        <title>Sex chromosomes control vertical transmission of feminizing Wolbachia symbionts in an isopod.</title>
        <authorList>
            <person name="Becking T."/>
            <person name="Chebbi M.A."/>
            <person name="Giraud I."/>
            <person name="Moumen B."/>
            <person name="Laverre T."/>
            <person name="Caubet Y."/>
            <person name="Peccoud J."/>
            <person name="Gilbert C."/>
            <person name="Cordaux R."/>
        </authorList>
    </citation>
    <scope>NUCLEOTIDE SEQUENCE [LARGE SCALE GENOMIC DNA]</scope>
    <source>
        <strain evidence="3">ANa2</strain>
        <tissue evidence="3">Whole body excluding digestive tract and cuticle</tissue>
    </source>
</reference>
<proteinExistence type="predicted"/>
<sequence length="81" mass="8438">MNASVKSLLVMFLGAILVMSLIVESSPIPDPNPAPAPAPIWPIVIGAAARAAPKVIKALSRKNNKGAWQNGRPRGTTGRKG</sequence>
<keyword evidence="4" id="KW-1185">Reference proteome</keyword>
<evidence type="ECO:0000313" key="4">
    <source>
        <dbReference type="Proteomes" id="UP000326759"/>
    </source>
</evidence>
<feature type="region of interest" description="Disordered" evidence="1">
    <location>
        <begin position="62"/>
        <end position="81"/>
    </location>
</feature>
<protein>
    <submittedName>
        <fullName evidence="3">Uncharacterized protein</fullName>
    </submittedName>
</protein>
<evidence type="ECO:0000256" key="1">
    <source>
        <dbReference type="SAM" id="MobiDB-lite"/>
    </source>
</evidence>
<gene>
    <name evidence="3" type="ORF">Anas_14373</name>
</gene>
<dbReference type="Proteomes" id="UP000326759">
    <property type="component" value="Unassembled WGS sequence"/>
</dbReference>
<feature type="chain" id="PRO_5024318150" evidence="2">
    <location>
        <begin position="26"/>
        <end position="81"/>
    </location>
</feature>
<dbReference type="AlphaFoldDB" id="A0A5N5T2A3"/>
<evidence type="ECO:0000313" key="3">
    <source>
        <dbReference type="EMBL" id="KAB7500614.1"/>
    </source>
</evidence>
<organism evidence="3 4">
    <name type="scientific">Armadillidium nasatum</name>
    <dbReference type="NCBI Taxonomy" id="96803"/>
    <lineage>
        <taxon>Eukaryota</taxon>
        <taxon>Metazoa</taxon>
        <taxon>Ecdysozoa</taxon>
        <taxon>Arthropoda</taxon>
        <taxon>Crustacea</taxon>
        <taxon>Multicrustacea</taxon>
        <taxon>Malacostraca</taxon>
        <taxon>Eumalacostraca</taxon>
        <taxon>Peracarida</taxon>
        <taxon>Isopoda</taxon>
        <taxon>Oniscidea</taxon>
        <taxon>Crinocheta</taxon>
        <taxon>Armadillidiidae</taxon>
        <taxon>Armadillidium</taxon>
    </lineage>
</organism>